<dbReference type="PANTHER" id="PTHR44499:SF1">
    <property type="entry name" value="JOUBERIN"/>
    <property type="match status" value="1"/>
</dbReference>
<comment type="caution">
    <text evidence="3">The sequence shown here is derived from an EMBL/GenBank/DDBJ whole genome shotgun (WGS) entry which is preliminary data.</text>
</comment>
<dbReference type="EMBL" id="JAULUE010002059">
    <property type="protein sequence ID" value="KAK5887046.1"/>
    <property type="molecule type" value="Genomic_DNA"/>
</dbReference>
<dbReference type="PROSITE" id="PS50294">
    <property type="entry name" value="WD_REPEATS_REGION"/>
    <property type="match status" value="1"/>
</dbReference>
<keyword evidence="1" id="KW-0853">WD repeat</keyword>
<feature type="compositionally biased region" description="Basic and acidic residues" evidence="2">
    <location>
        <begin position="379"/>
        <end position="394"/>
    </location>
</feature>
<organism evidence="3 4">
    <name type="scientific">Champsocephalus esox</name>
    <name type="common">pike icefish</name>
    <dbReference type="NCBI Taxonomy" id="159716"/>
    <lineage>
        <taxon>Eukaryota</taxon>
        <taxon>Metazoa</taxon>
        <taxon>Chordata</taxon>
        <taxon>Craniata</taxon>
        <taxon>Vertebrata</taxon>
        <taxon>Euteleostomi</taxon>
        <taxon>Actinopterygii</taxon>
        <taxon>Neopterygii</taxon>
        <taxon>Teleostei</taxon>
        <taxon>Neoteleostei</taxon>
        <taxon>Acanthomorphata</taxon>
        <taxon>Eupercaria</taxon>
        <taxon>Perciformes</taxon>
        <taxon>Notothenioidei</taxon>
        <taxon>Channichthyidae</taxon>
        <taxon>Champsocephalus</taxon>
    </lineage>
</organism>
<feature type="repeat" description="WD" evidence="1">
    <location>
        <begin position="77"/>
        <end position="118"/>
    </location>
</feature>
<dbReference type="InterPro" id="IPR052803">
    <property type="entry name" value="Cilium-Associated_Jouberin"/>
</dbReference>
<sequence>MQPPPQPCPPPPRWSRLPGQVCRIPNRPLLSLRGGQYGCLTLQFSHSGTRLAAACADRDSFPVIVYEVPSGKALMVFSGHLKIVYDLCWSSDDCSLLSASSDGTVREWGLEGQQGQKVLPHPSFVYCAQYHPAAPGPGADGGVRHPAAPLEGRRARRERAAAAGGRRSPQLHQLTLLRPHGMFSADNSGLILVWKTTGSEGKKSLLSQRWVVEKEISESELRGVPISKLQLHPNARCLLVHARDSVLRVMDLRILAVKRYVGASNHRERLCSTFSACGSFLFSGSEDGMAYVWNTDTGDQLAVYSELSFSTAVHGVCFHPHENMVAFSAFGQEQLIHLYLHDRTVSQLEGQSLKASSRSSSADPRTPPRPPPAGLHGSADPHHPAGAEDAERQAAARLRAGASSVLSARTPRARCCRASL</sequence>
<protein>
    <submittedName>
        <fullName evidence="3">Uncharacterized protein</fullName>
    </submittedName>
</protein>
<proteinExistence type="predicted"/>
<name>A0AAN8GPQ3_9TELE</name>
<feature type="region of interest" description="Disordered" evidence="2">
    <location>
        <begin position="350"/>
        <end position="410"/>
    </location>
</feature>
<dbReference type="Gene3D" id="2.130.10.10">
    <property type="entry name" value="YVTN repeat-like/Quinoprotein amine dehydrogenase"/>
    <property type="match status" value="2"/>
</dbReference>
<feature type="compositionally biased region" description="Low complexity" evidence="2">
    <location>
        <begin position="355"/>
        <end position="364"/>
    </location>
</feature>
<feature type="compositionally biased region" description="Low complexity" evidence="2">
    <location>
        <begin position="395"/>
        <end position="409"/>
    </location>
</feature>
<dbReference type="AlphaFoldDB" id="A0AAN8GPQ3"/>
<evidence type="ECO:0000256" key="1">
    <source>
        <dbReference type="PROSITE-ProRule" id="PRU00221"/>
    </source>
</evidence>
<dbReference type="Proteomes" id="UP001335648">
    <property type="component" value="Unassembled WGS sequence"/>
</dbReference>
<dbReference type="GO" id="GO:0036064">
    <property type="term" value="C:ciliary basal body"/>
    <property type="evidence" value="ECO:0007669"/>
    <property type="project" value="TreeGrafter"/>
</dbReference>
<feature type="repeat" description="WD" evidence="1">
    <location>
        <begin position="274"/>
        <end position="303"/>
    </location>
</feature>
<dbReference type="PANTHER" id="PTHR44499">
    <property type="entry name" value="JOUBERIN"/>
    <property type="match status" value="1"/>
</dbReference>
<evidence type="ECO:0000313" key="4">
    <source>
        <dbReference type="Proteomes" id="UP001335648"/>
    </source>
</evidence>
<reference evidence="3 4" key="1">
    <citation type="journal article" date="2023" name="Mol. Biol. Evol.">
        <title>Genomics of Secondarily Temperate Adaptation in the Only Non-Antarctic Icefish.</title>
        <authorList>
            <person name="Rivera-Colon A.G."/>
            <person name="Rayamajhi N."/>
            <person name="Minhas B.F."/>
            <person name="Madrigal G."/>
            <person name="Bilyk K.T."/>
            <person name="Yoon V."/>
            <person name="Hune M."/>
            <person name="Gregory S."/>
            <person name="Cheng C.H.C."/>
            <person name="Catchen J.M."/>
        </authorList>
    </citation>
    <scope>NUCLEOTIDE SEQUENCE [LARGE SCALE GENOMIC DNA]</scope>
    <source>
        <strain evidence="3">JC2023a</strain>
    </source>
</reference>
<dbReference type="InterPro" id="IPR015943">
    <property type="entry name" value="WD40/YVTN_repeat-like_dom_sf"/>
</dbReference>
<dbReference type="PROSITE" id="PS50082">
    <property type="entry name" value="WD_REPEATS_2"/>
    <property type="match status" value="2"/>
</dbReference>
<dbReference type="Pfam" id="PF00400">
    <property type="entry name" value="WD40"/>
    <property type="match status" value="2"/>
</dbReference>
<evidence type="ECO:0000313" key="3">
    <source>
        <dbReference type="EMBL" id="KAK5887046.1"/>
    </source>
</evidence>
<accession>A0AAN8GPQ3</accession>
<dbReference type="InterPro" id="IPR001680">
    <property type="entry name" value="WD40_rpt"/>
</dbReference>
<keyword evidence="4" id="KW-1185">Reference proteome</keyword>
<dbReference type="InterPro" id="IPR036322">
    <property type="entry name" value="WD40_repeat_dom_sf"/>
</dbReference>
<dbReference type="SUPFAM" id="SSF50978">
    <property type="entry name" value="WD40 repeat-like"/>
    <property type="match status" value="1"/>
</dbReference>
<dbReference type="GO" id="GO:0044458">
    <property type="term" value="P:motile cilium assembly"/>
    <property type="evidence" value="ECO:0007669"/>
    <property type="project" value="TreeGrafter"/>
</dbReference>
<dbReference type="SMART" id="SM00320">
    <property type="entry name" value="WD40"/>
    <property type="match status" value="5"/>
</dbReference>
<evidence type="ECO:0000256" key="2">
    <source>
        <dbReference type="SAM" id="MobiDB-lite"/>
    </source>
</evidence>
<gene>
    <name evidence="3" type="ORF">CesoFtcFv8_018020</name>
</gene>